<evidence type="ECO:0000256" key="1">
    <source>
        <dbReference type="SAM" id="Phobius"/>
    </source>
</evidence>
<gene>
    <name evidence="2" type="ORF">PCAL00307_LOCUS1861</name>
</gene>
<keyword evidence="1" id="KW-0812">Transmembrane</keyword>
<proteinExistence type="predicted"/>
<evidence type="ECO:0000313" key="2">
    <source>
        <dbReference type="EMBL" id="CAE0686427.1"/>
    </source>
</evidence>
<accession>A0A7S4E3B3</accession>
<dbReference type="EMBL" id="HBIW01002211">
    <property type="protein sequence ID" value="CAE0686427.1"/>
    <property type="molecule type" value="Transcribed_RNA"/>
</dbReference>
<keyword evidence="1" id="KW-0472">Membrane</keyword>
<organism evidence="2">
    <name type="scientific">Pelagomonas calceolata</name>
    <dbReference type="NCBI Taxonomy" id="35677"/>
    <lineage>
        <taxon>Eukaryota</taxon>
        <taxon>Sar</taxon>
        <taxon>Stramenopiles</taxon>
        <taxon>Ochrophyta</taxon>
        <taxon>Pelagophyceae</taxon>
        <taxon>Pelagomonadales</taxon>
        <taxon>Pelagomonadaceae</taxon>
        <taxon>Pelagomonas</taxon>
    </lineage>
</organism>
<feature type="transmembrane region" description="Helical" evidence="1">
    <location>
        <begin position="21"/>
        <end position="42"/>
    </location>
</feature>
<sequence>MNVACCEDGCRGIPNDNVPLFVSHLILVTLSTASWILCAAVLKDDWPTHVESWLVFDLALAAAETLYGAWACVVDARDTTFFERATRSFLVADGVFATMQLAVAVTGAAPCGNQAVS</sequence>
<name>A0A7S4E3B3_9STRA</name>
<keyword evidence="1" id="KW-1133">Transmembrane helix</keyword>
<dbReference type="AlphaFoldDB" id="A0A7S4E3B3"/>
<protein>
    <submittedName>
        <fullName evidence="2">Uncharacterized protein</fullName>
    </submittedName>
</protein>
<reference evidence="2" key="1">
    <citation type="submission" date="2021-01" db="EMBL/GenBank/DDBJ databases">
        <authorList>
            <person name="Corre E."/>
            <person name="Pelletier E."/>
            <person name="Niang G."/>
            <person name="Scheremetjew M."/>
            <person name="Finn R."/>
            <person name="Kale V."/>
            <person name="Holt S."/>
            <person name="Cochrane G."/>
            <person name="Meng A."/>
            <person name="Brown T."/>
            <person name="Cohen L."/>
        </authorList>
    </citation>
    <scope>NUCLEOTIDE SEQUENCE</scope>
    <source>
        <strain evidence="2">CCMP1756</strain>
    </source>
</reference>